<evidence type="ECO:0000313" key="1">
    <source>
        <dbReference type="EMBL" id="TRM57836.1"/>
    </source>
</evidence>
<dbReference type="EMBL" id="VDMD01000042">
    <property type="protein sequence ID" value="TRM57836.1"/>
    <property type="molecule type" value="Genomic_DNA"/>
</dbReference>
<evidence type="ECO:0000313" key="2">
    <source>
        <dbReference type="Proteomes" id="UP000320762"/>
    </source>
</evidence>
<proteinExistence type="predicted"/>
<accession>A0A550BZC6</accession>
<comment type="caution">
    <text evidence="1">The sequence shown here is derived from an EMBL/GenBank/DDBJ whole genome shotgun (WGS) entry which is preliminary data.</text>
</comment>
<dbReference type="Proteomes" id="UP000320762">
    <property type="component" value="Unassembled WGS sequence"/>
</dbReference>
<protein>
    <submittedName>
        <fullName evidence="1">Uncharacterized protein</fullName>
    </submittedName>
</protein>
<organism evidence="1 2">
    <name type="scientific">Schizophyllum amplum</name>
    <dbReference type="NCBI Taxonomy" id="97359"/>
    <lineage>
        <taxon>Eukaryota</taxon>
        <taxon>Fungi</taxon>
        <taxon>Dikarya</taxon>
        <taxon>Basidiomycota</taxon>
        <taxon>Agaricomycotina</taxon>
        <taxon>Agaricomycetes</taxon>
        <taxon>Agaricomycetidae</taxon>
        <taxon>Agaricales</taxon>
        <taxon>Schizophyllaceae</taxon>
        <taxon>Schizophyllum</taxon>
    </lineage>
</organism>
<keyword evidence="2" id="KW-1185">Reference proteome</keyword>
<sequence>MSFIACDYVRTHRSSIVKGAPNMWRNPDTTASAPLGLNYAICVNFLGARLQHEEVKTYASYDGRPSSIYLSAKWMEGEEERKRIVRIIPYDTFDEETLERVTLYTPGSRLSLYLPAEGAVD</sequence>
<reference evidence="1 2" key="1">
    <citation type="journal article" date="2019" name="New Phytol.">
        <title>Comparative genomics reveals unique wood-decay strategies and fruiting body development in the Schizophyllaceae.</title>
        <authorList>
            <person name="Almasi E."/>
            <person name="Sahu N."/>
            <person name="Krizsan K."/>
            <person name="Balint B."/>
            <person name="Kovacs G.M."/>
            <person name="Kiss B."/>
            <person name="Cseklye J."/>
            <person name="Drula E."/>
            <person name="Henrissat B."/>
            <person name="Nagy I."/>
            <person name="Chovatia M."/>
            <person name="Adam C."/>
            <person name="LaButti K."/>
            <person name="Lipzen A."/>
            <person name="Riley R."/>
            <person name="Grigoriev I.V."/>
            <person name="Nagy L.G."/>
        </authorList>
    </citation>
    <scope>NUCLEOTIDE SEQUENCE [LARGE SCALE GENOMIC DNA]</scope>
    <source>
        <strain evidence="1 2">NL-1724</strain>
    </source>
</reference>
<gene>
    <name evidence="1" type="ORF">BD626DRAFT_513667</name>
</gene>
<dbReference type="AlphaFoldDB" id="A0A550BZC6"/>
<name>A0A550BZC6_9AGAR</name>